<dbReference type="GO" id="GO:0008168">
    <property type="term" value="F:methyltransferase activity"/>
    <property type="evidence" value="ECO:0007669"/>
    <property type="project" value="InterPro"/>
</dbReference>
<dbReference type="Gene3D" id="3.40.50.150">
    <property type="entry name" value="Vaccinia Virus protein VP39"/>
    <property type="match status" value="1"/>
</dbReference>
<proteinExistence type="predicted"/>
<keyword evidence="1" id="KW-0479">Metal-binding</keyword>
<dbReference type="Pfam" id="PF03492">
    <property type="entry name" value="Methyltransf_7"/>
    <property type="match status" value="1"/>
</dbReference>
<dbReference type="EMBL" id="CABFNP030001233">
    <property type="protein sequence ID" value="CAI6092561.1"/>
    <property type="molecule type" value="Genomic_DNA"/>
</dbReference>
<evidence type="ECO:0000313" key="3">
    <source>
        <dbReference type="EMBL" id="CAI6092561.1"/>
    </source>
</evidence>
<organism evidence="3 4">
    <name type="scientific">Clonostachys chloroleuca</name>
    <dbReference type="NCBI Taxonomy" id="1926264"/>
    <lineage>
        <taxon>Eukaryota</taxon>
        <taxon>Fungi</taxon>
        <taxon>Dikarya</taxon>
        <taxon>Ascomycota</taxon>
        <taxon>Pezizomycotina</taxon>
        <taxon>Sordariomycetes</taxon>
        <taxon>Hypocreomycetidae</taxon>
        <taxon>Hypocreales</taxon>
        <taxon>Bionectriaceae</taxon>
        <taxon>Clonostachys</taxon>
    </lineage>
</organism>
<evidence type="ECO:0000256" key="1">
    <source>
        <dbReference type="ARBA" id="ARBA00022723"/>
    </source>
</evidence>
<dbReference type="InterPro" id="IPR042086">
    <property type="entry name" value="MeTrfase_capping"/>
</dbReference>
<dbReference type="InterPro" id="IPR005299">
    <property type="entry name" value="MeTrfase_7"/>
</dbReference>
<dbReference type="GO" id="GO:0046872">
    <property type="term" value="F:metal ion binding"/>
    <property type="evidence" value="ECO:0007669"/>
    <property type="project" value="UniProtKB-KW"/>
</dbReference>
<comment type="caution">
    <text evidence="3">The sequence shown here is derived from an EMBL/GenBank/DDBJ whole genome shotgun (WGS) entry which is preliminary data.</text>
</comment>
<evidence type="ECO:0000256" key="2">
    <source>
        <dbReference type="ARBA" id="ARBA00022842"/>
    </source>
</evidence>
<sequence>MALLQKQVCIAMRDAHYNKHSGLQHAAMSRGLKLIPELADNSVEFVRRILNSVSDGTAVEILLEDTPFNDFSSLSKTLHAEIDQPFTERQVRLFPRMIPVGFYNRIVPNQLVDLGVSWSSMNYLRTQPAFEFSLQSTAADFAAEKHEAFSSTAHQDLISFMTLRASEIREGGCLVAALGAQKPALEANYERTIEEVEKVLHMPSISKFWSAEVLEPELIEHPAWAEYQATCESAGTDQVKKENARREYAQSAILNLVSSSGWFWLDILKTHRGPRWDGGDDFLENLVQDSVQEWIKNFPNLKMETWYIYLRARRHADD</sequence>
<dbReference type="AlphaFoldDB" id="A0AA35M8M4"/>
<dbReference type="PANTHER" id="PTHR31009">
    <property type="entry name" value="S-ADENOSYL-L-METHIONINE:CARBOXYL METHYLTRANSFERASE FAMILY PROTEIN"/>
    <property type="match status" value="1"/>
</dbReference>
<protein>
    <submittedName>
        <fullName evidence="3">Uncharacterized protein</fullName>
    </submittedName>
</protein>
<dbReference type="SUPFAM" id="SSF53335">
    <property type="entry name" value="S-adenosyl-L-methionine-dependent methyltransferases"/>
    <property type="match status" value="1"/>
</dbReference>
<accession>A0AA35M8M4</accession>
<name>A0AA35M8M4_9HYPO</name>
<keyword evidence="2" id="KW-0460">Magnesium</keyword>
<reference evidence="3" key="1">
    <citation type="submission" date="2023-01" db="EMBL/GenBank/DDBJ databases">
        <authorList>
            <person name="Piombo E."/>
        </authorList>
    </citation>
    <scope>NUCLEOTIDE SEQUENCE</scope>
</reference>
<dbReference type="InterPro" id="IPR029063">
    <property type="entry name" value="SAM-dependent_MTases_sf"/>
</dbReference>
<dbReference type="Proteomes" id="UP001160390">
    <property type="component" value="Unassembled WGS sequence"/>
</dbReference>
<gene>
    <name evidence="3" type="ORF">CCHLO57077_00018655</name>
</gene>
<dbReference type="Gene3D" id="1.10.1200.270">
    <property type="entry name" value="Methyltransferase, alpha-helical capping domain"/>
    <property type="match status" value="1"/>
</dbReference>
<keyword evidence="4" id="KW-1185">Reference proteome</keyword>
<evidence type="ECO:0000313" key="4">
    <source>
        <dbReference type="Proteomes" id="UP001160390"/>
    </source>
</evidence>